<name>A0A2Z2M5E2_THEGO</name>
<keyword evidence="2" id="KW-1185">Reference proteome</keyword>
<dbReference type="AlphaFoldDB" id="A0A2Z2M5E2"/>
<dbReference type="InterPro" id="IPR022121">
    <property type="entry name" value="Peptidase_M73_camelysin"/>
</dbReference>
<dbReference type="GeneID" id="33332448"/>
<evidence type="ECO:0000313" key="1">
    <source>
        <dbReference type="EMBL" id="ASJ01390.1"/>
    </source>
</evidence>
<accession>A0A2Z2M5E2</accession>
<dbReference type="KEGG" id="tgg:A3K92_07800"/>
<evidence type="ECO:0008006" key="3">
    <source>
        <dbReference type="Google" id="ProtNLM"/>
    </source>
</evidence>
<dbReference type="OrthoDB" id="137379at2157"/>
<proteinExistence type="predicted"/>
<organism evidence="1 2">
    <name type="scientific">Thermococcus gorgonarius</name>
    <dbReference type="NCBI Taxonomy" id="71997"/>
    <lineage>
        <taxon>Archaea</taxon>
        <taxon>Methanobacteriati</taxon>
        <taxon>Methanobacteriota</taxon>
        <taxon>Thermococci</taxon>
        <taxon>Thermococcales</taxon>
        <taxon>Thermococcaceae</taxon>
        <taxon>Thermococcus</taxon>
    </lineage>
</organism>
<dbReference type="InterPro" id="IPR023833">
    <property type="entry name" value="Signal_pept_SipW-depend-type"/>
</dbReference>
<dbReference type="NCBIfam" id="TIGR04088">
    <property type="entry name" value="cognate_SipW"/>
    <property type="match status" value="1"/>
</dbReference>
<dbReference type="RefSeq" id="WP_088885723.1">
    <property type="nucleotide sequence ID" value="NZ_CP014855.1"/>
</dbReference>
<dbReference type="EMBL" id="CP014855">
    <property type="protein sequence ID" value="ASJ01390.1"/>
    <property type="molecule type" value="Genomic_DNA"/>
</dbReference>
<evidence type="ECO:0000313" key="2">
    <source>
        <dbReference type="Proteomes" id="UP000250134"/>
    </source>
</evidence>
<reference evidence="1 2" key="1">
    <citation type="submission" date="2016-03" db="EMBL/GenBank/DDBJ databases">
        <title>Complete genome sequence of Thermococcus gorgonarius.</title>
        <authorList>
            <person name="Oger P.M."/>
        </authorList>
    </citation>
    <scope>NUCLEOTIDE SEQUENCE [LARGE SCALE GENOMIC DNA]</scope>
    <source>
        <strain evidence="1 2">W-12</strain>
    </source>
</reference>
<gene>
    <name evidence="1" type="ORF">A3K92_07800</name>
</gene>
<dbReference type="Pfam" id="PF12389">
    <property type="entry name" value="Peptidase_M73"/>
    <property type="match status" value="1"/>
</dbReference>
<sequence>MKAVFVAMLLVGLVAVGVGAGTWAYFSDTETSSGNYIQAGTLDLEVSGVGQFHTSQVVGGVGGDGIAPGDSDSWDITIHNAGSVDGTLTATFKNYVYTTEGSSTDPDITGTSDLRDVTYITMTLGGNPVDLSSYDTNGDTHVSLSELENQQIDLGALAHGTSETLTITWTIDPNADNGIQGDKIQFDIEFYLEQS</sequence>
<dbReference type="Proteomes" id="UP000250134">
    <property type="component" value="Chromosome"/>
</dbReference>
<protein>
    <recommendedName>
        <fullName evidence="3">Methyltransferase</fullName>
    </recommendedName>
</protein>